<evidence type="ECO:0000313" key="4">
    <source>
        <dbReference type="Proteomes" id="UP001254848"/>
    </source>
</evidence>
<reference evidence="3 4" key="1">
    <citation type="submission" date="2023-07" db="EMBL/GenBank/DDBJ databases">
        <title>The novel representative of Negativicutes class, Anaeroselena agilis gen. nov. sp. nov.</title>
        <authorList>
            <person name="Prokofeva M.I."/>
            <person name="Elcheninov A.G."/>
            <person name="Klyukina A."/>
            <person name="Kublanov I.V."/>
            <person name="Frolov E.N."/>
            <person name="Podosokorskaya O.A."/>
        </authorList>
    </citation>
    <scope>NUCLEOTIDE SEQUENCE [LARGE SCALE GENOMIC DNA]</scope>
    <source>
        <strain evidence="3 4">4137-cl</strain>
    </source>
</reference>
<dbReference type="RefSeq" id="WP_413781961.1">
    <property type="nucleotide sequence ID" value="NZ_JAUOZS010000001.1"/>
</dbReference>
<dbReference type="Proteomes" id="UP001254848">
    <property type="component" value="Unassembled WGS sequence"/>
</dbReference>
<dbReference type="SFLD" id="SFLDS00003">
    <property type="entry name" value="Haloacid_Dehalogenase"/>
    <property type="match status" value="1"/>
</dbReference>
<name>A0ABU3P4D7_9FIRM</name>
<dbReference type="NCBIfam" id="TIGR01484">
    <property type="entry name" value="HAD-SF-IIB"/>
    <property type="match status" value="1"/>
</dbReference>
<gene>
    <name evidence="3" type="ORF">Q4T40_19940</name>
</gene>
<dbReference type="PANTHER" id="PTHR46521">
    <property type="entry name" value="SUCROSE-PHOSPHATASE 2-RELATED"/>
    <property type="match status" value="1"/>
</dbReference>
<organism evidence="3 4">
    <name type="scientific">Anaeroselena agilis</name>
    <dbReference type="NCBI Taxonomy" id="3063788"/>
    <lineage>
        <taxon>Bacteria</taxon>
        <taxon>Bacillati</taxon>
        <taxon>Bacillota</taxon>
        <taxon>Negativicutes</taxon>
        <taxon>Acetonemataceae</taxon>
        <taxon>Anaeroselena</taxon>
    </lineage>
</organism>
<dbReference type="Pfam" id="PF05116">
    <property type="entry name" value="S6PP"/>
    <property type="match status" value="1"/>
</dbReference>
<evidence type="ECO:0000259" key="2">
    <source>
        <dbReference type="Pfam" id="PF05116"/>
    </source>
</evidence>
<dbReference type="SUPFAM" id="SSF56784">
    <property type="entry name" value="HAD-like"/>
    <property type="match status" value="1"/>
</dbReference>
<dbReference type="InterPro" id="IPR006380">
    <property type="entry name" value="SPP-like_dom"/>
</dbReference>
<proteinExistence type="predicted"/>
<dbReference type="Gene3D" id="3.90.1070.10">
    <property type="match status" value="1"/>
</dbReference>
<dbReference type="InterPro" id="IPR006379">
    <property type="entry name" value="HAD-SF_hydro_IIB"/>
</dbReference>
<dbReference type="SFLD" id="SFLDG01140">
    <property type="entry name" value="C2.B:_Phosphomannomutase_and_P"/>
    <property type="match status" value="1"/>
</dbReference>
<sequence>MPKRDAKHPPEYLLATDLDGTLVGCRQSLGTLNRVIKRHRSRILLVYITGRLFSSARRLVESDGLLTPDVLVSDVGTEIHVAPKFIRNAGWETKIGSTWNPAEIRSLFANVNNLIMQPIRPRFRLSYTTDSGNHKAVLAQLCEMKRELKLPVEIISSLGRIIDVLPEGAGKGPALRFVQKMRDVADHQVIVCGDSGNDYSMFVQGFRGIVVGNACPDFRRQLTGTEGGVHFASAHYAAGILEGLQNFGLFDG</sequence>
<dbReference type="EMBL" id="JAUOZS010000001">
    <property type="protein sequence ID" value="MDT8903505.1"/>
    <property type="molecule type" value="Genomic_DNA"/>
</dbReference>
<dbReference type="InterPro" id="IPR023214">
    <property type="entry name" value="HAD_sf"/>
</dbReference>
<protein>
    <submittedName>
        <fullName evidence="3">HAD-IIB family hydrolase</fullName>
    </submittedName>
</protein>
<dbReference type="SFLD" id="SFLDG01141">
    <property type="entry name" value="C2.B.1:_Sucrose_Phosphatase_Li"/>
    <property type="match status" value="1"/>
</dbReference>
<dbReference type="InterPro" id="IPR051518">
    <property type="entry name" value="Sucrose_Phosphatase"/>
</dbReference>
<comment type="caution">
    <text evidence="3">The sequence shown here is derived from an EMBL/GenBank/DDBJ whole genome shotgun (WGS) entry which is preliminary data.</text>
</comment>
<dbReference type="GO" id="GO:0016787">
    <property type="term" value="F:hydrolase activity"/>
    <property type="evidence" value="ECO:0007669"/>
    <property type="project" value="UniProtKB-KW"/>
</dbReference>
<dbReference type="Gene3D" id="3.40.50.1000">
    <property type="entry name" value="HAD superfamily/HAD-like"/>
    <property type="match status" value="1"/>
</dbReference>
<keyword evidence="1 3" id="KW-0378">Hydrolase</keyword>
<keyword evidence="4" id="KW-1185">Reference proteome</keyword>
<evidence type="ECO:0000256" key="1">
    <source>
        <dbReference type="ARBA" id="ARBA00022801"/>
    </source>
</evidence>
<evidence type="ECO:0000313" key="3">
    <source>
        <dbReference type="EMBL" id="MDT8903505.1"/>
    </source>
</evidence>
<dbReference type="PANTHER" id="PTHR46521:SF4">
    <property type="entry name" value="SUCROSE-PHOSPHATASE 2-RELATED"/>
    <property type="match status" value="1"/>
</dbReference>
<feature type="domain" description="Sucrose phosphatase-like" evidence="2">
    <location>
        <begin position="11"/>
        <end position="248"/>
    </location>
</feature>
<dbReference type="InterPro" id="IPR036412">
    <property type="entry name" value="HAD-like_sf"/>
</dbReference>
<accession>A0ABU3P4D7</accession>